<keyword evidence="2" id="KW-0539">Nucleus</keyword>
<name>A0ABQ7Y611_BRANA</name>
<evidence type="ECO:0000256" key="1">
    <source>
        <dbReference type="ARBA" id="ARBA00004123"/>
    </source>
</evidence>
<evidence type="ECO:0000313" key="6">
    <source>
        <dbReference type="Proteomes" id="UP000824890"/>
    </source>
</evidence>
<organism evidence="5 6">
    <name type="scientific">Brassica napus</name>
    <name type="common">Rape</name>
    <dbReference type="NCBI Taxonomy" id="3708"/>
    <lineage>
        <taxon>Eukaryota</taxon>
        <taxon>Viridiplantae</taxon>
        <taxon>Streptophyta</taxon>
        <taxon>Embryophyta</taxon>
        <taxon>Tracheophyta</taxon>
        <taxon>Spermatophyta</taxon>
        <taxon>Magnoliopsida</taxon>
        <taxon>eudicotyledons</taxon>
        <taxon>Gunneridae</taxon>
        <taxon>Pentapetalae</taxon>
        <taxon>rosids</taxon>
        <taxon>malvids</taxon>
        <taxon>Brassicales</taxon>
        <taxon>Brassicaceae</taxon>
        <taxon>Brassiceae</taxon>
        <taxon>Brassica</taxon>
    </lineage>
</organism>
<evidence type="ECO:0000256" key="2">
    <source>
        <dbReference type="ARBA" id="ARBA00023242"/>
    </source>
</evidence>
<feature type="region of interest" description="Disordered" evidence="3">
    <location>
        <begin position="232"/>
        <end position="257"/>
    </location>
</feature>
<dbReference type="PANTHER" id="PTHR10694">
    <property type="entry name" value="LYSINE-SPECIFIC DEMETHYLASE"/>
    <property type="match status" value="1"/>
</dbReference>
<dbReference type="Proteomes" id="UP000824890">
    <property type="component" value="Unassembled WGS sequence"/>
</dbReference>
<gene>
    <name evidence="5" type="ORF">HID58_080825</name>
</gene>
<evidence type="ECO:0000256" key="3">
    <source>
        <dbReference type="SAM" id="MobiDB-lite"/>
    </source>
</evidence>
<dbReference type="EMBL" id="JAGKQM010000018">
    <property type="protein sequence ID" value="KAH0863614.1"/>
    <property type="molecule type" value="Genomic_DNA"/>
</dbReference>
<dbReference type="Pfam" id="PF02373">
    <property type="entry name" value="JmjC"/>
    <property type="match status" value="1"/>
</dbReference>
<comment type="subcellular location">
    <subcellularLocation>
        <location evidence="1">Nucleus</location>
    </subcellularLocation>
</comment>
<feature type="compositionally biased region" description="Basic and acidic residues" evidence="3">
    <location>
        <begin position="236"/>
        <end position="257"/>
    </location>
</feature>
<dbReference type="InterPro" id="IPR003347">
    <property type="entry name" value="JmjC_dom"/>
</dbReference>
<sequence>MTVSTRLVFRDVLLHTNAAERAMDEEISLMEDPTKSNVTMGARHTLGAKQAELYTEKMIIPCDGEFQRWKSRYEVEITRCLSDALSLGAEIESPTTQYQEANAAQHKLLIQSRGTGLKQENTEDHMIFLYTTSRQRSLPKGGGSGSRKQPSQLSTVVNEPSLPPTNTYRSPESLGAAASRPLRQDIIVAECLCTVASQHTGEFVLTFPRAYHPGFNCAEAVNVAPVDCPQGRKKSISHDKFSLGKQRSSESRRGAELTKEKYNRQLEVERARIDMERTRREFLCSSSLALKMLSNFDATNEGESVAYEEEKVKLESRNSFTFKERFTAESNVERRSN</sequence>
<dbReference type="Gene3D" id="2.60.120.650">
    <property type="entry name" value="Cupin"/>
    <property type="match status" value="1"/>
</dbReference>
<feature type="compositionally biased region" description="Polar residues" evidence="3">
    <location>
        <begin position="146"/>
        <end position="170"/>
    </location>
</feature>
<evidence type="ECO:0000313" key="5">
    <source>
        <dbReference type="EMBL" id="KAH0863614.1"/>
    </source>
</evidence>
<protein>
    <recommendedName>
        <fullName evidence="4">JmjC domain-containing protein</fullName>
    </recommendedName>
</protein>
<feature type="domain" description="JmjC" evidence="4">
    <location>
        <begin position="189"/>
        <end position="224"/>
    </location>
</feature>
<evidence type="ECO:0000259" key="4">
    <source>
        <dbReference type="Pfam" id="PF02373"/>
    </source>
</evidence>
<reference evidence="5 6" key="1">
    <citation type="submission" date="2021-05" db="EMBL/GenBank/DDBJ databases">
        <title>Genome Assembly of Synthetic Allotetraploid Brassica napus Reveals Homoeologous Exchanges between Subgenomes.</title>
        <authorList>
            <person name="Davis J.T."/>
        </authorList>
    </citation>
    <scope>NUCLEOTIDE SEQUENCE [LARGE SCALE GENOMIC DNA]</scope>
    <source>
        <strain evidence="6">cv. Da-Ae</strain>
        <tissue evidence="5">Seedling</tissue>
    </source>
</reference>
<comment type="caution">
    <text evidence="5">The sequence shown here is derived from an EMBL/GenBank/DDBJ whole genome shotgun (WGS) entry which is preliminary data.</text>
</comment>
<feature type="region of interest" description="Disordered" evidence="3">
    <location>
        <begin position="135"/>
        <end position="176"/>
    </location>
</feature>
<proteinExistence type="predicted"/>
<dbReference type="PANTHER" id="PTHR10694:SF113">
    <property type="entry name" value="PROTEIN JUMONJI"/>
    <property type="match status" value="1"/>
</dbReference>
<accession>A0ABQ7Y611</accession>
<keyword evidence="6" id="KW-1185">Reference proteome</keyword>